<dbReference type="PIRSF" id="PIRSF006287">
    <property type="entry name" value="UCP006287"/>
    <property type="match status" value="1"/>
</dbReference>
<dbReference type="Proteomes" id="UP000838160">
    <property type="component" value="Unassembled WGS sequence"/>
</dbReference>
<dbReference type="EMBL" id="CAKLCM010000002">
    <property type="protein sequence ID" value="CAH0526911.1"/>
    <property type="molecule type" value="Genomic_DNA"/>
</dbReference>
<gene>
    <name evidence="2" type="ORF">VHP8226_02282</name>
</gene>
<name>A0ABN8DJD1_9VIBR</name>
<sequence>MEFEFIKNHFTGEYLVRCEMGHEVIARLLQEEIGKDERTMMAIISLLEQAKVHSSREMTWQGKEISFSILESEVVVYENTLGFDMLNDNSEDFSVYESESKGECGLEDFYSVAQQWRRFVSNR</sequence>
<evidence type="ECO:0000313" key="3">
    <source>
        <dbReference type="Proteomes" id="UP000838160"/>
    </source>
</evidence>
<comment type="caution">
    <text evidence="2">The sequence shown here is derived from an EMBL/GenBank/DDBJ whole genome shotgun (WGS) entry which is preliminary data.</text>
</comment>
<protein>
    <submittedName>
        <fullName evidence="2">Uncharacterized protein</fullName>
    </submittedName>
</protein>
<dbReference type="InterPro" id="IPR008249">
    <property type="entry name" value="UPF0231"/>
</dbReference>
<dbReference type="Pfam" id="PF06062">
    <property type="entry name" value="UPF0231"/>
    <property type="match status" value="1"/>
</dbReference>
<keyword evidence="3" id="KW-1185">Reference proteome</keyword>
<comment type="similarity">
    <text evidence="1">Belongs to the UPF0231 family.</text>
</comment>
<dbReference type="RefSeq" id="WP_237485134.1">
    <property type="nucleotide sequence ID" value="NZ_CAKLCM010000002.1"/>
</dbReference>
<proteinExistence type="inferred from homology"/>
<evidence type="ECO:0000256" key="1">
    <source>
        <dbReference type="ARBA" id="ARBA00005367"/>
    </source>
</evidence>
<organism evidence="2 3">
    <name type="scientific">Vibrio hippocampi</name>
    <dbReference type="NCBI Taxonomy" id="654686"/>
    <lineage>
        <taxon>Bacteria</taxon>
        <taxon>Pseudomonadati</taxon>
        <taxon>Pseudomonadota</taxon>
        <taxon>Gammaproteobacteria</taxon>
        <taxon>Vibrionales</taxon>
        <taxon>Vibrionaceae</taxon>
        <taxon>Vibrio</taxon>
    </lineage>
</organism>
<reference evidence="2" key="1">
    <citation type="submission" date="2021-12" db="EMBL/GenBank/DDBJ databases">
        <authorList>
            <person name="Rodrigo-Torres L."/>
            <person name="Arahal R. D."/>
            <person name="Lucena T."/>
        </authorList>
    </citation>
    <scope>NUCLEOTIDE SEQUENCE</scope>
    <source>
        <strain evidence="2">CECT 8226</strain>
    </source>
</reference>
<evidence type="ECO:0000313" key="2">
    <source>
        <dbReference type="EMBL" id="CAH0526911.1"/>
    </source>
</evidence>
<accession>A0ABN8DJD1</accession>